<dbReference type="RefSeq" id="WP_022944187.1">
    <property type="nucleotide sequence ID" value="NZ_PNCG01000002.1"/>
</dbReference>
<keyword evidence="2 5" id="KW-0812">Transmembrane</keyword>
<accession>A0A5S3Z8X1</accession>
<dbReference type="AlphaFoldDB" id="A0A5S3Z8X1"/>
<reference evidence="6 7" key="1">
    <citation type="submission" date="2017-12" db="EMBL/GenBank/DDBJ databases">
        <authorList>
            <person name="Paulsen S."/>
            <person name="Gram L.K."/>
        </authorList>
    </citation>
    <scope>NUCLEOTIDE SEQUENCE [LARGE SCALE GENOMIC DNA]</scope>
    <source>
        <strain evidence="6 7">S2897</strain>
    </source>
</reference>
<evidence type="ECO:0000256" key="3">
    <source>
        <dbReference type="ARBA" id="ARBA00022989"/>
    </source>
</evidence>
<evidence type="ECO:0000256" key="2">
    <source>
        <dbReference type="ARBA" id="ARBA00022692"/>
    </source>
</evidence>
<evidence type="ECO:0000256" key="4">
    <source>
        <dbReference type="ARBA" id="ARBA00023136"/>
    </source>
</evidence>
<reference evidence="7" key="2">
    <citation type="submission" date="2019-06" db="EMBL/GenBank/DDBJ databases">
        <title>Co-occurence of chitin degradation, pigmentation and bioactivity in marine Pseudoalteromonas.</title>
        <authorList>
            <person name="Sonnenschein E.C."/>
            <person name="Bech P.K."/>
        </authorList>
    </citation>
    <scope>NUCLEOTIDE SEQUENCE [LARGE SCALE GENOMIC DNA]</scope>
    <source>
        <strain evidence="7">S2897</strain>
    </source>
</reference>
<dbReference type="EMBL" id="PNCG01000002">
    <property type="protein sequence ID" value="TMP88320.1"/>
    <property type="molecule type" value="Genomic_DNA"/>
</dbReference>
<feature type="transmembrane region" description="Helical" evidence="5">
    <location>
        <begin position="116"/>
        <end position="138"/>
    </location>
</feature>
<dbReference type="PANTHER" id="PTHR35371">
    <property type="entry name" value="INNER MEMBRANE PROTEIN"/>
    <property type="match status" value="1"/>
</dbReference>
<evidence type="ECO:0000256" key="1">
    <source>
        <dbReference type="ARBA" id="ARBA00004370"/>
    </source>
</evidence>
<keyword evidence="3 5" id="KW-1133">Transmembrane helix</keyword>
<dbReference type="STRING" id="151081.TW72_09590"/>
<evidence type="ECO:0000313" key="7">
    <source>
        <dbReference type="Proteomes" id="UP000305874"/>
    </source>
</evidence>
<protein>
    <submittedName>
        <fullName evidence="6">MAPEG family protein</fullName>
    </submittedName>
</protein>
<comment type="subcellular location">
    <subcellularLocation>
        <location evidence="1">Membrane</location>
    </subcellularLocation>
</comment>
<sequence length="139" mass="15497">MDYSAVILVSLVLFAWMLVAQWFVASTVKARADNAIPGKIDDNLSHDSFIFRAHRTFQNTLENAPLYIVCALVGLHLGVSGPIFAIASAVFVAARVIHMLLYYVIATESNPSPRSYFFMIGWLANIVMLVLLTLEILFF</sequence>
<proteinExistence type="predicted"/>
<dbReference type="InterPro" id="IPR001129">
    <property type="entry name" value="Membr-assoc_MAPEG"/>
</dbReference>
<feature type="transmembrane region" description="Helical" evidence="5">
    <location>
        <begin position="6"/>
        <end position="25"/>
    </location>
</feature>
<dbReference type="PANTHER" id="PTHR35371:SF1">
    <property type="entry name" value="BLR7753 PROTEIN"/>
    <property type="match status" value="1"/>
</dbReference>
<evidence type="ECO:0000256" key="5">
    <source>
        <dbReference type="SAM" id="Phobius"/>
    </source>
</evidence>
<comment type="caution">
    <text evidence="6">The sequence shown here is derived from an EMBL/GenBank/DDBJ whole genome shotgun (WGS) entry which is preliminary data.</text>
</comment>
<dbReference type="Gene3D" id="1.20.120.550">
    <property type="entry name" value="Membrane associated eicosanoid/glutathione metabolism-like domain"/>
    <property type="match status" value="1"/>
</dbReference>
<dbReference type="SUPFAM" id="SSF161084">
    <property type="entry name" value="MAPEG domain-like"/>
    <property type="match status" value="1"/>
</dbReference>
<dbReference type="InterPro" id="IPR023352">
    <property type="entry name" value="MAPEG-like_dom_sf"/>
</dbReference>
<feature type="transmembrane region" description="Helical" evidence="5">
    <location>
        <begin position="83"/>
        <end position="104"/>
    </location>
</feature>
<keyword evidence="4 5" id="KW-0472">Membrane</keyword>
<dbReference type="Proteomes" id="UP000305874">
    <property type="component" value="Unassembled WGS sequence"/>
</dbReference>
<gene>
    <name evidence="6" type="ORF">CWC05_02475</name>
</gene>
<dbReference type="Pfam" id="PF01124">
    <property type="entry name" value="MAPEG"/>
    <property type="match status" value="1"/>
</dbReference>
<dbReference type="GO" id="GO:0016020">
    <property type="term" value="C:membrane"/>
    <property type="evidence" value="ECO:0007669"/>
    <property type="project" value="UniProtKB-SubCell"/>
</dbReference>
<organism evidence="6 7">
    <name type="scientific">Pseudoalteromonas ruthenica</name>
    <dbReference type="NCBI Taxonomy" id="151081"/>
    <lineage>
        <taxon>Bacteria</taxon>
        <taxon>Pseudomonadati</taxon>
        <taxon>Pseudomonadota</taxon>
        <taxon>Gammaproteobacteria</taxon>
        <taxon>Alteromonadales</taxon>
        <taxon>Pseudoalteromonadaceae</taxon>
        <taxon>Pseudoalteromonas</taxon>
    </lineage>
</organism>
<name>A0A5S3Z8X1_9GAMM</name>
<evidence type="ECO:0000313" key="6">
    <source>
        <dbReference type="EMBL" id="TMP88320.1"/>
    </source>
</evidence>